<dbReference type="Proteomes" id="UP000274429">
    <property type="component" value="Unassembled WGS sequence"/>
</dbReference>
<keyword evidence="2" id="KW-1185">Reference proteome</keyword>
<reference evidence="3" key="1">
    <citation type="submission" date="2017-02" db="UniProtKB">
        <authorList>
            <consortium name="WormBaseParasite"/>
        </authorList>
    </citation>
    <scope>IDENTIFICATION</scope>
</reference>
<proteinExistence type="predicted"/>
<dbReference type="AlphaFoldDB" id="A0A0R3WNY8"/>
<evidence type="ECO:0000313" key="3">
    <source>
        <dbReference type="WBParaSite" id="TTAC_0000247601-mRNA-1"/>
    </source>
</evidence>
<reference evidence="1 2" key="2">
    <citation type="submission" date="2018-11" db="EMBL/GenBank/DDBJ databases">
        <authorList>
            <consortium name="Pathogen Informatics"/>
        </authorList>
    </citation>
    <scope>NUCLEOTIDE SEQUENCE [LARGE SCALE GENOMIC DNA]</scope>
</reference>
<evidence type="ECO:0000313" key="2">
    <source>
        <dbReference type="Proteomes" id="UP000274429"/>
    </source>
</evidence>
<accession>A0A0R3WNY8</accession>
<evidence type="ECO:0000313" key="1">
    <source>
        <dbReference type="EMBL" id="VDM20115.1"/>
    </source>
</evidence>
<sequence>MVVLEIVTIGQDSHLVLTLASYPPNPLTLHHATNAGCKFEPPQKVDLRLKELGVFLSPLHLNQEHSPTTLGGGEWKLVVSGLLSPHRSPNRVVLSS</sequence>
<organism evidence="3">
    <name type="scientific">Hydatigena taeniaeformis</name>
    <name type="common">Feline tapeworm</name>
    <name type="synonym">Taenia taeniaeformis</name>
    <dbReference type="NCBI Taxonomy" id="6205"/>
    <lineage>
        <taxon>Eukaryota</taxon>
        <taxon>Metazoa</taxon>
        <taxon>Spiralia</taxon>
        <taxon>Lophotrochozoa</taxon>
        <taxon>Platyhelminthes</taxon>
        <taxon>Cestoda</taxon>
        <taxon>Eucestoda</taxon>
        <taxon>Cyclophyllidea</taxon>
        <taxon>Taeniidae</taxon>
        <taxon>Hydatigera</taxon>
    </lineage>
</organism>
<dbReference type="EMBL" id="UYWX01001109">
    <property type="protein sequence ID" value="VDM20115.1"/>
    <property type="molecule type" value="Genomic_DNA"/>
</dbReference>
<protein>
    <submittedName>
        <fullName evidence="1 3">Uncharacterized protein</fullName>
    </submittedName>
</protein>
<gene>
    <name evidence="1" type="ORF">TTAC_LOCUS2463</name>
</gene>
<name>A0A0R3WNY8_HYDTA</name>
<dbReference type="WBParaSite" id="TTAC_0000247601-mRNA-1">
    <property type="protein sequence ID" value="TTAC_0000247601-mRNA-1"/>
    <property type="gene ID" value="TTAC_0000247601"/>
</dbReference>